<evidence type="ECO:0000256" key="3">
    <source>
        <dbReference type="ARBA" id="ARBA00022989"/>
    </source>
</evidence>
<dbReference type="GO" id="GO:0015179">
    <property type="term" value="F:L-amino acid transmembrane transporter activity"/>
    <property type="evidence" value="ECO:0007669"/>
    <property type="project" value="TreeGrafter"/>
</dbReference>
<dbReference type="PANTHER" id="PTHR22950:SF349">
    <property type="entry name" value="AMINO ACID TRANSPORTER TRANSMEMBRANE DOMAIN-CONTAINING PROTEIN"/>
    <property type="match status" value="1"/>
</dbReference>
<feature type="transmembrane region" description="Helical" evidence="6">
    <location>
        <begin position="349"/>
        <end position="366"/>
    </location>
</feature>
<feature type="compositionally biased region" description="Basic and acidic residues" evidence="5">
    <location>
        <begin position="30"/>
        <end position="42"/>
    </location>
</feature>
<dbReference type="EnsemblProtists" id="PYU1_T011161">
    <property type="protein sequence ID" value="PYU1_T011161"/>
    <property type="gene ID" value="PYU1_G011136"/>
</dbReference>
<feature type="compositionally biased region" description="Low complexity" evidence="5">
    <location>
        <begin position="18"/>
        <end position="29"/>
    </location>
</feature>
<evidence type="ECO:0000256" key="6">
    <source>
        <dbReference type="SAM" id="Phobius"/>
    </source>
</evidence>
<reference evidence="8" key="3">
    <citation type="submission" date="2015-02" db="UniProtKB">
        <authorList>
            <consortium name="EnsemblProtists"/>
        </authorList>
    </citation>
    <scope>IDENTIFICATION</scope>
    <source>
        <strain evidence="8">DAOM BR144</strain>
    </source>
</reference>
<feature type="region of interest" description="Disordered" evidence="5">
    <location>
        <begin position="18"/>
        <end position="43"/>
    </location>
</feature>
<evidence type="ECO:0000313" key="9">
    <source>
        <dbReference type="Proteomes" id="UP000019132"/>
    </source>
</evidence>
<keyword evidence="9" id="KW-1185">Reference proteome</keyword>
<evidence type="ECO:0000313" key="8">
    <source>
        <dbReference type="EnsemblProtists" id="PYU1_T011161"/>
    </source>
</evidence>
<accession>K3X1R2</accession>
<feature type="transmembrane region" description="Helical" evidence="6">
    <location>
        <begin position="128"/>
        <end position="150"/>
    </location>
</feature>
<dbReference type="Proteomes" id="UP000019132">
    <property type="component" value="Unassembled WGS sequence"/>
</dbReference>
<protein>
    <recommendedName>
        <fullName evidence="7">Amino acid transporter transmembrane domain-containing protein</fullName>
    </recommendedName>
</protein>
<dbReference type="VEuPathDB" id="FungiDB:PYU1_G011136"/>
<dbReference type="eggNOG" id="KOG1304">
    <property type="taxonomic scope" value="Eukaryota"/>
</dbReference>
<dbReference type="HOGENOM" id="CLU_009646_6_2_1"/>
<keyword evidence="2 6" id="KW-0812">Transmembrane</keyword>
<feature type="transmembrane region" description="Helical" evidence="6">
    <location>
        <begin position="225"/>
        <end position="250"/>
    </location>
</feature>
<dbReference type="InterPro" id="IPR013057">
    <property type="entry name" value="AA_transpt_TM"/>
</dbReference>
<dbReference type="AlphaFoldDB" id="K3X1R2"/>
<evidence type="ECO:0000259" key="7">
    <source>
        <dbReference type="Pfam" id="PF01490"/>
    </source>
</evidence>
<feature type="transmembrane region" description="Helical" evidence="6">
    <location>
        <begin position="305"/>
        <end position="328"/>
    </location>
</feature>
<reference evidence="9" key="2">
    <citation type="submission" date="2010-04" db="EMBL/GenBank/DDBJ databases">
        <authorList>
            <person name="Buell R."/>
            <person name="Hamilton J."/>
            <person name="Hostetler J."/>
        </authorList>
    </citation>
    <scope>NUCLEOTIDE SEQUENCE [LARGE SCALE GENOMIC DNA]</scope>
    <source>
        <strain evidence="9">DAOM:BR144</strain>
    </source>
</reference>
<evidence type="ECO:0000256" key="5">
    <source>
        <dbReference type="SAM" id="MobiDB-lite"/>
    </source>
</evidence>
<dbReference type="GO" id="GO:0005774">
    <property type="term" value="C:vacuolar membrane"/>
    <property type="evidence" value="ECO:0007669"/>
    <property type="project" value="TreeGrafter"/>
</dbReference>
<dbReference type="PANTHER" id="PTHR22950">
    <property type="entry name" value="AMINO ACID TRANSPORTER"/>
    <property type="match status" value="1"/>
</dbReference>
<keyword evidence="3 6" id="KW-1133">Transmembrane helix</keyword>
<name>K3X1R2_GLOUD</name>
<organism evidence="8 9">
    <name type="scientific">Globisporangium ultimum (strain ATCC 200006 / CBS 805.95 / DAOM BR144)</name>
    <name type="common">Pythium ultimum</name>
    <dbReference type="NCBI Taxonomy" id="431595"/>
    <lineage>
        <taxon>Eukaryota</taxon>
        <taxon>Sar</taxon>
        <taxon>Stramenopiles</taxon>
        <taxon>Oomycota</taxon>
        <taxon>Peronosporomycetes</taxon>
        <taxon>Pythiales</taxon>
        <taxon>Pythiaceae</taxon>
        <taxon>Globisporangium</taxon>
    </lineage>
</organism>
<evidence type="ECO:0000256" key="4">
    <source>
        <dbReference type="ARBA" id="ARBA00023136"/>
    </source>
</evidence>
<dbReference type="STRING" id="431595.K3X1R2"/>
<feature type="transmembrane region" description="Helical" evidence="6">
    <location>
        <begin position="185"/>
        <end position="205"/>
    </location>
</feature>
<feature type="transmembrane region" description="Helical" evidence="6">
    <location>
        <begin position="51"/>
        <end position="70"/>
    </location>
</feature>
<feature type="transmembrane region" description="Helical" evidence="6">
    <location>
        <begin position="76"/>
        <end position="98"/>
    </location>
</feature>
<dbReference type="OMA" id="INYDCGI"/>
<evidence type="ECO:0000256" key="1">
    <source>
        <dbReference type="ARBA" id="ARBA00004141"/>
    </source>
</evidence>
<feature type="transmembrane region" description="Helical" evidence="6">
    <location>
        <begin position="262"/>
        <end position="285"/>
    </location>
</feature>
<dbReference type="EMBL" id="GL376606">
    <property type="status" value="NOT_ANNOTATED_CDS"/>
    <property type="molecule type" value="Genomic_DNA"/>
</dbReference>
<reference evidence="9" key="1">
    <citation type="journal article" date="2010" name="Genome Biol.">
        <title>Genome sequence of the necrotrophic plant pathogen Pythium ultimum reveals original pathogenicity mechanisms and effector repertoire.</title>
        <authorList>
            <person name="Levesque C.A."/>
            <person name="Brouwer H."/>
            <person name="Cano L."/>
            <person name="Hamilton J.P."/>
            <person name="Holt C."/>
            <person name="Huitema E."/>
            <person name="Raffaele S."/>
            <person name="Robideau G.P."/>
            <person name="Thines M."/>
            <person name="Win J."/>
            <person name="Zerillo M.M."/>
            <person name="Beakes G.W."/>
            <person name="Boore J.L."/>
            <person name="Busam D."/>
            <person name="Dumas B."/>
            <person name="Ferriera S."/>
            <person name="Fuerstenberg S.I."/>
            <person name="Gachon C.M."/>
            <person name="Gaulin E."/>
            <person name="Govers F."/>
            <person name="Grenville-Briggs L."/>
            <person name="Horner N."/>
            <person name="Hostetler J."/>
            <person name="Jiang R.H."/>
            <person name="Johnson J."/>
            <person name="Krajaejun T."/>
            <person name="Lin H."/>
            <person name="Meijer H.J."/>
            <person name="Moore B."/>
            <person name="Morris P."/>
            <person name="Phuntmart V."/>
            <person name="Puiu D."/>
            <person name="Shetty J."/>
            <person name="Stajich J.E."/>
            <person name="Tripathy S."/>
            <person name="Wawra S."/>
            <person name="van West P."/>
            <person name="Whitty B.R."/>
            <person name="Coutinho P.M."/>
            <person name="Henrissat B."/>
            <person name="Martin F."/>
            <person name="Thomas P.D."/>
            <person name="Tyler B.M."/>
            <person name="De Vries R.P."/>
            <person name="Kamoun S."/>
            <person name="Yandell M."/>
            <person name="Tisserat N."/>
            <person name="Buell C.R."/>
        </authorList>
    </citation>
    <scope>NUCLEOTIDE SEQUENCE</scope>
    <source>
        <strain evidence="9">DAOM:BR144</strain>
    </source>
</reference>
<dbReference type="Pfam" id="PF01490">
    <property type="entry name" value="Aa_trans"/>
    <property type="match status" value="1"/>
</dbReference>
<dbReference type="InParanoid" id="K3X1R2"/>
<proteinExistence type="predicted"/>
<comment type="subcellular location">
    <subcellularLocation>
        <location evidence="1">Membrane</location>
        <topology evidence="1">Multi-pass membrane protein</topology>
    </subcellularLocation>
</comment>
<keyword evidence="4 6" id="KW-0472">Membrane</keyword>
<feature type="transmembrane region" description="Helical" evidence="6">
    <location>
        <begin position="156"/>
        <end position="178"/>
    </location>
</feature>
<feature type="transmembrane region" description="Helical" evidence="6">
    <location>
        <begin position="410"/>
        <end position="431"/>
    </location>
</feature>
<evidence type="ECO:0000256" key="2">
    <source>
        <dbReference type="ARBA" id="ARBA00022692"/>
    </source>
</evidence>
<feature type="domain" description="Amino acid transporter transmembrane" evidence="7">
    <location>
        <begin position="50"/>
        <end position="426"/>
    </location>
</feature>
<feature type="transmembrane region" description="Helical" evidence="6">
    <location>
        <begin position="372"/>
        <end position="398"/>
    </location>
</feature>
<sequence>MGILRPDAAHEKAPLLLPPLGKKQTPLPTARDDAHATEEDSPQHLASDAKTFASAIISFLGSGVLGFPFAFKQTGIILGLALLVLVGVISTFCMLLVVKCKYKLKSRGVHVAHYGQIGHFAMGTSGQLLVNFALIVSQTGFAVAYLIFIATNAHTYFSVSKEAVVLACLPFLIVLSLLKHIKELAWVALAADTMNFFGLAIVYMTDFSLIDLSSARTSELNWLGTLSSIPFFFGIATYCFSGIGMILPLEKAMENKAHFPRILMLTVALIGSIYASFGISGYLAFGESTEDVVTLNIQGHGGLATTVKLFLCAGLFFAYPMMLFPVFEVLQPAILKNVSTEQNPETKRIVFRSIFVLCTALVAAGVPNFGLFISFLGSTCCSLLGFVLPVVFYLQIVAEENGRSWHQHKLLMSIMTLGCFAVVTGFCTTAVNFF</sequence>